<keyword evidence="1" id="KW-0805">Transcription regulation</keyword>
<reference evidence="5" key="1">
    <citation type="submission" date="2022-09" db="EMBL/GenBank/DDBJ databases">
        <title>Intensive care unit water sources are persistently colonized with multi-drug resistant bacteria and are the site of extensive horizontal gene transfer of antibiotic resistance genes.</title>
        <authorList>
            <person name="Diorio-Toth L."/>
        </authorList>
    </citation>
    <scope>NUCLEOTIDE SEQUENCE</scope>
    <source>
        <strain evidence="5">GD03947</strain>
    </source>
</reference>
<dbReference type="InterPro" id="IPR036388">
    <property type="entry name" value="WH-like_DNA-bd_sf"/>
</dbReference>
<dbReference type="GO" id="GO:0003700">
    <property type="term" value="F:DNA-binding transcription factor activity"/>
    <property type="evidence" value="ECO:0007669"/>
    <property type="project" value="InterPro"/>
</dbReference>
<dbReference type="PRINTS" id="PR00778">
    <property type="entry name" value="HTHARSR"/>
</dbReference>
<dbReference type="PROSITE" id="PS00846">
    <property type="entry name" value="HTH_ARSR_1"/>
    <property type="match status" value="1"/>
</dbReference>
<dbReference type="EMBL" id="JAOCAE010000009">
    <property type="protein sequence ID" value="MDH1237273.1"/>
    <property type="molecule type" value="Genomic_DNA"/>
</dbReference>
<evidence type="ECO:0000256" key="1">
    <source>
        <dbReference type="ARBA" id="ARBA00023015"/>
    </source>
</evidence>
<dbReference type="InterPro" id="IPR051011">
    <property type="entry name" value="Metal_resp_trans_reg"/>
</dbReference>
<dbReference type="InterPro" id="IPR036390">
    <property type="entry name" value="WH_DNA-bd_sf"/>
</dbReference>
<evidence type="ECO:0000259" key="4">
    <source>
        <dbReference type="PROSITE" id="PS50987"/>
    </source>
</evidence>
<dbReference type="InterPro" id="IPR011991">
    <property type="entry name" value="ArsR-like_HTH"/>
</dbReference>
<proteinExistence type="predicted"/>
<dbReference type="PROSITE" id="PS50987">
    <property type="entry name" value="HTH_ARSR_2"/>
    <property type="match status" value="1"/>
</dbReference>
<dbReference type="Proteomes" id="UP001158500">
    <property type="component" value="Unassembled WGS sequence"/>
</dbReference>
<dbReference type="SUPFAM" id="SSF46785">
    <property type="entry name" value="Winged helix' DNA-binding domain"/>
    <property type="match status" value="1"/>
</dbReference>
<feature type="domain" description="HTH arsR-type" evidence="4">
    <location>
        <begin position="1"/>
        <end position="87"/>
    </location>
</feature>
<organism evidence="5 6">
    <name type="scientific">Stutzerimonas stutzeri</name>
    <name type="common">Pseudomonas stutzeri</name>
    <dbReference type="NCBI Taxonomy" id="316"/>
    <lineage>
        <taxon>Bacteria</taxon>
        <taxon>Pseudomonadati</taxon>
        <taxon>Pseudomonadota</taxon>
        <taxon>Gammaproteobacteria</taxon>
        <taxon>Pseudomonadales</taxon>
        <taxon>Pseudomonadaceae</taxon>
        <taxon>Stutzerimonas</taxon>
    </lineage>
</organism>
<dbReference type="PANTHER" id="PTHR43132">
    <property type="entry name" value="ARSENICAL RESISTANCE OPERON REPRESSOR ARSR-RELATED"/>
    <property type="match status" value="1"/>
</dbReference>
<dbReference type="NCBIfam" id="NF033788">
    <property type="entry name" value="HTH_metalloreg"/>
    <property type="match status" value="1"/>
</dbReference>
<dbReference type="RefSeq" id="WP_279641644.1">
    <property type="nucleotide sequence ID" value="NZ_JAOCAE010000009.1"/>
</dbReference>
<keyword evidence="2" id="KW-0238">DNA-binding</keyword>
<evidence type="ECO:0000256" key="2">
    <source>
        <dbReference type="ARBA" id="ARBA00023125"/>
    </source>
</evidence>
<dbReference type="GO" id="GO:0003677">
    <property type="term" value="F:DNA binding"/>
    <property type="evidence" value="ECO:0007669"/>
    <property type="project" value="UniProtKB-KW"/>
</dbReference>
<gene>
    <name evidence="5" type="ORF">N5C32_14635</name>
</gene>
<dbReference type="Gene3D" id="1.10.10.10">
    <property type="entry name" value="Winged helix-like DNA-binding domain superfamily/Winged helix DNA-binding domain"/>
    <property type="match status" value="1"/>
</dbReference>
<comment type="caution">
    <text evidence="5">The sequence shown here is derived from an EMBL/GenBank/DDBJ whole genome shotgun (WGS) entry which is preliminary data.</text>
</comment>
<name>A0AA42PAT5_STUST</name>
<dbReference type="PANTHER" id="PTHR43132:SF2">
    <property type="entry name" value="ARSENICAL RESISTANCE OPERON REPRESSOR ARSR-RELATED"/>
    <property type="match status" value="1"/>
</dbReference>
<dbReference type="SMART" id="SM00418">
    <property type="entry name" value="HTH_ARSR"/>
    <property type="match status" value="1"/>
</dbReference>
<evidence type="ECO:0000256" key="3">
    <source>
        <dbReference type="ARBA" id="ARBA00023163"/>
    </source>
</evidence>
<evidence type="ECO:0000313" key="6">
    <source>
        <dbReference type="Proteomes" id="UP001158500"/>
    </source>
</evidence>
<dbReference type="InterPro" id="IPR018334">
    <property type="entry name" value="ArsR_HTH"/>
</dbReference>
<protein>
    <submittedName>
        <fullName evidence="5">Metalloregulator ArsR/SmtB family transcription factor</fullName>
    </submittedName>
</protein>
<dbReference type="InterPro" id="IPR001845">
    <property type="entry name" value="HTH_ArsR_DNA-bd_dom"/>
</dbReference>
<dbReference type="CDD" id="cd00090">
    <property type="entry name" value="HTH_ARSR"/>
    <property type="match status" value="1"/>
</dbReference>
<keyword evidence="3" id="KW-0804">Transcription</keyword>
<sequence>MSSADLLNSLSHPTRLHIVQLLHTENGLCVNDVAARLEISQANASRHLCLLNQGGAVVFERQHNKKIYKAKPLVVELINTAEEAAKH</sequence>
<dbReference type="Pfam" id="PF12840">
    <property type="entry name" value="HTH_20"/>
    <property type="match status" value="1"/>
</dbReference>
<dbReference type="AlphaFoldDB" id="A0AA42PAT5"/>
<accession>A0AA42PAT5</accession>
<evidence type="ECO:0000313" key="5">
    <source>
        <dbReference type="EMBL" id="MDH1237273.1"/>
    </source>
</evidence>